<gene>
    <name evidence="6" type="ORF">J2X15_003696</name>
</gene>
<organism evidence="6 7">
    <name type="scientific">Rhodoferax saidenbachensis</name>
    <dbReference type="NCBI Taxonomy" id="1484693"/>
    <lineage>
        <taxon>Bacteria</taxon>
        <taxon>Pseudomonadati</taxon>
        <taxon>Pseudomonadota</taxon>
        <taxon>Betaproteobacteria</taxon>
        <taxon>Burkholderiales</taxon>
        <taxon>Comamonadaceae</taxon>
        <taxon>Rhodoferax</taxon>
    </lineage>
</organism>
<dbReference type="RefSeq" id="WP_310345633.1">
    <property type="nucleotide sequence ID" value="NZ_JAVDXO010000010.1"/>
</dbReference>
<keyword evidence="7" id="KW-1185">Reference proteome</keyword>
<keyword evidence="4" id="KW-0560">Oxidoreductase</keyword>
<dbReference type="EMBL" id="JAVDXO010000010">
    <property type="protein sequence ID" value="MDR7308387.1"/>
    <property type="molecule type" value="Genomic_DNA"/>
</dbReference>
<dbReference type="Proteomes" id="UP001268089">
    <property type="component" value="Unassembled WGS sequence"/>
</dbReference>
<dbReference type="InterPro" id="IPR036188">
    <property type="entry name" value="FAD/NAD-bd_sf"/>
</dbReference>
<evidence type="ECO:0000256" key="1">
    <source>
        <dbReference type="ARBA" id="ARBA00001974"/>
    </source>
</evidence>
<dbReference type="Pfam" id="PF07992">
    <property type="entry name" value="Pyr_redox_2"/>
    <property type="match status" value="1"/>
</dbReference>
<proteinExistence type="predicted"/>
<dbReference type="InterPro" id="IPR023753">
    <property type="entry name" value="FAD/NAD-binding_dom"/>
</dbReference>
<evidence type="ECO:0000313" key="6">
    <source>
        <dbReference type="EMBL" id="MDR7308387.1"/>
    </source>
</evidence>
<dbReference type="Gene3D" id="3.50.50.100">
    <property type="match status" value="1"/>
</dbReference>
<dbReference type="InterPro" id="IPR051169">
    <property type="entry name" value="NADH-Q_oxidoreductase"/>
</dbReference>
<evidence type="ECO:0000313" key="7">
    <source>
        <dbReference type="Proteomes" id="UP001268089"/>
    </source>
</evidence>
<feature type="domain" description="FAD/NAD(P)-binding" evidence="5">
    <location>
        <begin position="27"/>
        <end position="308"/>
    </location>
</feature>
<evidence type="ECO:0000256" key="3">
    <source>
        <dbReference type="ARBA" id="ARBA00022827"/>
    </source>
</evidence>
<keyword evidence="2" id="KW-0285">Flavoprotein</keyword>
<evidence type="ECO:0000256" key="2">
    <source>
        <dbReference type="ARBA" id="ARBA00022630"/>
    </source>
</evidence>
<sequence>MNALAAHLKDHADSAHGTDAHGYQPRQLVLLGGGMANLQLLSSLAAKPLAEMRIILVAPYPRSIYPGMLPGFVAGRYALDECAIPLEPLVRRAGIRWLPRTVRALDAVTQTLELDDGSRQHYDWLSVNTGPVQNREQIEHDIPGAREHGLFVHPMETFAALWPRVCELGQARALRVAVVGGGTAAMELALAVRQRLTDSAVTLVAPPQPGDGRVPSPTELRLIAAMKTQRITVLHDTAVGLKADEIKLGCGARLACDVPLLAIEGQTPAWLARSALALDAQGQIATDAYQRSTSHPQVFSVTDGSLALAHNLPAATTGKHLHPPRQASQALQLMFGGAHQAVASWGTYSAQGRPISWLKEWADRRFVARYLQGSS</sequence>
<keyword evidence="3" id="KW-0274">FAD</keyword>
<protein>
    <submittedName>
        <fullName evidence="6">NADH dehydrogenase FAD-containing subunit</fullName>
    </submittedName>
</protein>
<dbReference type="PANTHER" id="PTHR42913:SF9">
    <property type="entry name" value="SLR1591 PROTEIN"/>
    <property type="match status" value="1"/>
</dbReference>
<comment type="cofactor">
    <cofactor evidence="1">
        <name>FAD</name>
        <dbReference type="ChEBI" id="CHEBI:57692"/>
    </cofactor>
</comment>
<name>A0ABU1ZS55_9BURK</name>
<accession>A0ABU1ZS55</accession>
<dbReference type="PANTHER" id="PTHR42913">
    <property type="entry name" value="APOPTOSIS-INDUCING FACTOR 1"/>
    <property type="match status" value="1"/>
</dbReference>
<evidence type="ECO:0000259" key="5">
    <source>
        <dbReference type="Pfam" id="PF07992"/>
    </source>
</evidence>
<reference evidence="6 7" key="1">
    <citation type="submission" date="2023-07" db="EMBL/GenBank/DDBJ databases">
        <title>Sorghum-associated microbial communities from plants grown in Nebraska, USA.</title>
        <authorList>
            <person name="Schachtman D."/>
        </authorList>
    </citation>
    <scope>NUCLEOTIDE SEQUENCE [LARGE SCALE GENOMIC DNA]</scope>
    <source>
        <strain evidence="6 7">BE308</strain>
    </source>
</reference>
<dbReference type="SUPFAM" id="SSF51905">
    <property type="entry name" value="FAD/NAD(P)-binding domain"/>
    <property type="match status" value="2"/>
</dbReference>
<evidence type="ECO:0000256" key="4">
    <source>
        <dbReference type="ARBA" id="ARBA00023002"/>
    </source>
</evidence>
<comment type="caution">
    <text evidence="6">The sequence shown here is derived from an EMBL/GenBank/DDBJ whole genome shotgun (WGS) entry which is preliminary data.</text>
</comment>